<evidence type="ECO:0000313" key="1">
    <source>
        <dbReference type="EMBL" id="MDR7363801.1"/>
    </source>
</evidence>
<dbReference type="Proteomes" id="UP001183648">
    <property type="component" value="Unassembled WGS sequence"/>
</dbReference>
<evidence type="ECO:0000313" key="2">
    <source>
        <dbReference type="Proteomes" id="UP001183648"/>
    </source>
</evidence>
<dbReference type="PANTHER" id="PTHR43611">
    <property type="entry name" value="ALPHA-D-GLUCOSE 1-PHOSPHATE PHOSPHATASE"/>
    <property type="match status" value="1"/>
</dbReference>
<keyword evidence="2" id="KW-1185">Reference proteome</keyword>
<accession>A0ABU2BZH0</accession>
<proteinExistence type="predicted"/>
<sequence>MSAPRPAAVLWDADGVLQTVPRGWEHTMRPVVEGHVDDVEAFLVEAFEAEAPSLRGEVPWSRQLTDLLERWGVPELHDRALEVWFTIIPVTGSRDLVRRVRLGGTGCHLASNQDRTRAEHMVTEVGYDELLDGCFFSCFLGIAKPEPAFFRAILDELALVPEQVLFVDDNPVNVAAAEGLGIRSLCWNDREDLDLLESWLRGQGALDDRGPAHVAPARTISGPWA</sequence>
<dbReference type="NCBIfam" id="TIGR01509">
    <property type="entry name" value="HAD-SF-IA-v3"/>
    <property type="match status" value="1"/>
</dbReference>
<comment type="caution">
    <text evidence="1">The sequence shown here is derived from an EMBL/GenBank/DDBJ whole genome shotgun (WGS) entry which is preliminary data.</text>
</comment>
<dbReference type="GO" id="GO:0016787">
    <property type="term" value="F:hydrolase activity"/>
    <property type="evidence" value="ECO:0007669"/>
    <property type="project" value="UniProtKB-KW"/>
</dbReference>
<dbReference type="Pfam" id="PF00702">
    <property type="entry name" value="Hydrolase"/>
    <property type="match status" value="1"/>
</dbReference>
<dbReference type="Gene3D" id="3.40.50.1000">
    <property type="entry name" value="HAD superfamily/HAD-like"/>
    <property type="match status" value="1"/>
</dbReference>
<dbReference type="InterPro" id="IPR006439">
    <property type="entry name" value="HAD-SF_hydro_IA"/>
</dbReference>
<reference evidence="1 2" key="1">
    <citation type="submission" date="2023-07" db="EMBL/GenBank/DDBJ databases">
        <title>Sequencing the genomes of 1000 actinobacteria strains.</title>
        <authorList>
            <person name="Klenk H.-P."/>
        </authorList>
    </citation>
    <scope>NUCLEOTIDE SEQUENCE [LARGE SCALE GENOMIC DNA]</scope>
    <source>
        <strain evidence="1 2">DSM 19426</strain>
    </source>
</reference>
<name>A0ABU2BZH0_9ACTN</name>
<dbReference type="PANTHER" id="PTHR43611:SF3">
    <property type="entry name" value="FLAVIN MONONUCLEOTIDE HYDROLASE 1, CHLOROPLATIC"/>
    <property type="match status" value="1"/>
</dbReference>
<dbReference type="SUPFAM" id="SSF56784">
    <property type="entry name" value="HAD-like"/>
    <property type="match status" value="1"/>
</dbReference>
<gene>
    <name evidence="1" type="ORF">J2S63_003354</name>
</gene>
<dbReference type="InterPro" id="IPR036412">
    <property type="entry name" value="HAD-like_sf"/>
</dbReference>
<protein>
    <submittedName>
        <fullName evidence="1">Hydrolase of the HAD superfamily</fullName>
    </submittedName>
</protein>
<keyword evidence="1" id="KW-0378">Hydrolase</keyword>
<dbReference type="EMBL" id="JAVDYG010000001">
    <property type="protein sequence ID" value="MDR7363801.1"/>
    <property type="molecule type" value="Genomic_DNA"/>
</dbReference>
<dbReference type="SFLD" id="SFLDS00003">
    <property type="entry name" value="Haloacid_Dehalogenase"/>
    <property type="match status" value="1"/>
</dbReference>
<dbReference type="RefSeq" id="WP_310304644.1">
    <property type="nucleotide sequence ID" value="NZ_BAAAPS010000005.1"/>
</dbReference>
<organism evidence="1 2">
    <name type="scientific">Nocardioides marmoribigeumensis</name>
    <dbReference type="NCBI Taxonomy" id="433649"/>
    <lineage>
        <taxon>Bacteria</taxon>
        <taxon>Bacillati</taxon>
        <taxon>Actinomycetota</taxon>
        <taxon>Actinomycetes</taxon>
        <taxon>Propionibacteriales</taxon>
        <taxon>Nocardioidaceae</taxon>
        <taxon>Nocardioides</taxon>
    </lineage>
</organism>
<dbReference type="SFLD" id="SFLDG01129">
    <property type="entry name" value="C1.5:_HAD__Beta-PGM__Phosphata"/>
    <property type="match status" value="1"/>
</dbReference>
<dbReference type="PRINTS" id="PR00413">
    <property type="entry name" value="HADHALOGNASE"/>
</dbReference>
<dbReference type="InterPro" id="IPR023214">
    <property type="entry name" value="HAD_sf"/>
</dbReference>